<dbReference type="CDD" id="cd17323">
    <property type="entry name" value="MFS_Tpo1_MDR_like"/>
    <property type="match status" value="1"/>
</dbReference>
<evidence type="ECO:0000313" key="7">
    <source>
        <dbReference type="EMBL" id="KAF3074183.1"/>
    </source>
</evidence>
<dbReference type="InterPro" id="IPR036259">
    <property type="entry name" value="MFS_trans_sf"/>
</dbReference>
<dbReference type="EMBL" id="QLNT01000005">
    <property type="protein sequence ID" value="KAF3074183.1"/>
    <property type="molecule type" value="Genomic_DNA"/>
</dbReference>
<keyword evidence="4 5" id="KW-0472">Membrane</keyword>
<evidence type="ECO:0000313" key="8">
    <source>
        <dbReference type="Proteomes" id="UP000801864"/>
    </source>
</evidence>
<gene>
    <name evidence="7" type="ORF">CFAM422_003820</name>
</gene>
<organism evidence="7 8">
    <name type="scientific">Trichoderma lentiforme</name>
    <dbReference type="NCBI Taxonomy" id="1567552"/>
    <lineage>
        <taxon>Eukaryota</taxon>
        <taxon>Fungi</taxon>
        <taxon>Dikarya</taxon>
        <taxon>Ascomycota</taxon>
        <taxon>Pezizomycotina</taxon>
        <taxon>Sordariomycetes</taxon>
        <taxon>Hypocreomycetidae</taxon>
        <taxon>Hypocreales</taxon>
        <taxon>Hypocreaceae</taxon>
        <taxon>Trichoderma</taxon>
    </lineage>
</organism>
<feature type="transmembrane region" description="Helical" evidence="5">
    <location>
        <begin position="440"/>
        <end position="467"/>
    </location>
</feature>
<feature type="transmembrane region" description="Helical" evidence="5">
    <location>
        <begin position="140"/>
        <end position="159"/>
    </location>
</feature>
<feature type="transmembrane region" description="Helical" evidence="5">
    <location>
        <begin position="194"/>
        <end position="216"/>
    </location>
</feature>
<comment type="caution">
    <text evidence="7">The sequence shown here is derived from an EMBL/GenBank/DDBJ whole genome shotgun (WGS) entry which is preliminary data.</text>
</comment>
<evidence type="ECO:0000256" key="3">
    <source>
        <dbReference type="ARBA" id="ARBA00022989"/>
    </source>
</evidence>
<feature type="transmembrane region" description="Helical" evidence="5">
    <location>
        <begin position="228"/>
        <end position="251"/>
    </location>
</feature>
<feature type="transmembrane region" description="Helical" evidence="5">
    <location>
        <begin position="504"/>
        <end position="530"/>
    </location>
</feature>
<evidence type="ECO:0000256" key="4">
    <source>
        <dbReference type="ARBA" id="ARBA00023136"/>
    </source>
</evidence>
<reference evidence="7 8" key="1">
    <citation type="submission" date="2018-06" db="EMBL/GenBank/DDBJ databases">
        <title>Genome analysis of cellulolytic fungus Trichoderma lentiforme CFAM-422.</title>
        <authorList>
            <person name="Steindorff A.S."/>
            <person name="Formighieri E.F."/>
            <person name="Midorikawa G.E.O."/>
            <person name="Tamietti M.S."/>
            <person name="Ramos E.Z."/>
            <person name="Silva A.S."/>
            <person name="Bon E.P.S."/>
            <person name="Mendes T.D."/>
            <person name="Damaso M.C.T."/>
            <person name="Favaro L.C.L."/>
        </authorList>
    </citation>
    <scope>NUCLEOTIDE SEQUENCE [LARGE SCALE GENOMIC DNA]</scope>
    <source>
        <strain evidence="7 8">CFAM-422</strain>
    </source>
</reference>
<proteinExistence type="predicted"/>
<name>A0A9P4XM11_9HYPO</name>
<dbReference type="PROSITE" id="PS50850">
    <property type="entry name" value="MFS"/>
    <property type="match status" value="1"/>
</dbReference>
<dbReference type="GO" id="GO:0015244">
    <property type="term" value="F:fluconazole transmembrane transporter activity"/>
    <property type="evidence" value="ECO:0007669"/>
    <property type="project" value="TreeGrafter"/>
</dbReference>
<dbReference type="PANTHER" id="PTHR23502:SF23">
    <property type="entry name" value="FLUCONAZOLE RESISTANCE PROTEIN 1"/>
    <property type="match status" value="1"/>
</dbReference>
<feature type="transmembrane region" description="Helical" evidence="5">
    <location>
        <begin position="100"/>
        <end position="120"/>
    </location>
</feature>
<dbReference type="AlphaFoldDB" id="A0A9P4XM11"/>
<dbReference type="GO" id="GO:1990961">
    <property type="term" value="P:xenobiotic detoxification by transmembrane export across the plasma membrane"/>
    <property type="evidence" value="ECO:0007669"/>
    <property type="project" value="TreeGrafter"/>
</dbReference>
<accession>A0A9P4XM11</accession>
<dbReference type="Gene3D" id="1.20.1250.20">
    <property type="entry name" value="MFS general substrate transporter like domains"/>
    <property type="match status" value="1"/>
</dbReference>
<feature type="transmembrane region" description="Helical" evidence="5">
    <location>
        <begin position="479"/>
        <end position="498"/>
    </location>
</feature>
<dbReference type="Proteomes" id="UP000801864">
    <property type="component" value="Unassembled WGS sequence"/>
</dbReference>
<evidence type="ECO:0000259" key="6">
    <source>
        <dbReference type="PROSITE" id="PS50850"/>
    </source>
</evidence>
<sequence>MSLIRDSAFGILIRTFSNHKLLKYPEEQEGFVLPAQYSSRGHQSAVSVLLSSSRGIKVNLEGTSEPSSGSEDSNKETVFVTWYSDHDPENPQNWSNGRKIWVSILLFIYTVAAYMGASIYTASEDGIMKKFGVSQTVASLGLILYVLGYGIAPMILSPLTEIPAIGRNPPYAITFCLFTILTIPAALLDNIAGLLVIRFLLGVFCSPALSTVGASYGDFISPPKMQYVIALWSVGASSAPVMGPVLAGYAVEKMGWRWSAWELLWLSAPMTVLLLLTLPETSSDTILLRRATRLRSITGCDNLKHESETRHSHLSPREVAYQALIKPWQINALDPAVLFTTVYLALGYAIYYSFFESFPLVYRDIYGFSLGAMGLAFLSMMVGLFITSVFLGCYIYFIADKHFAKMGDVPPEARLLPGIFGSICIPVGLFMFAWTSKRSIHWIVSMCSVGICHSGVFLIGQAILGYLPFTYPRYAGSLFAANGLARSLFAGSAVLFSPPMFEKLGVAGGVSLLGGLSALCIIGMVCLYFFGANLRKKSKFAGS</sequence>
<keyword evidence="3 5" id="KW-1133">Transmembrane helix</keyword>
<feature type="domain" description="Major facilitator superfamily (MFS) profile" evidence="6">
    <location>
        <begin position="102"/>
        <end position="535"/>
    </location>
</feature>
<dbReference type="Pfam" id="PF07690">
    <property type="entry name" value="MFS_1"/>
    <property type="match status" value="1"/>
</dbReference>
<comment type="subcellular location">
    <subcellularLocation>
        <location evidence="1">Membrane</location>
        <topology evidence="1">Multi-pass membrane protein</topology>
    </subcellularLocation>
</comment>
<protein>
    <submittedName>
        <fullName evidence="7">Cycloheximide resistance protein</fullName>
    </submittedName>
</protein>
<keyword evidence="8" id="KW-1185">Reference proteome</keyword>
<dbReference type="InterPro" id="IPR020846">
    <property type="entry name" value="MFS_dom"/>
</dbReference>
<feature type="transmembrane region" description="Helical" evidence="5">
    <location>
        <begin position="336"/>
        <end position="355"/>
    </location>
</feature>
<dbReference type="SUPFAM" id="SSF103473">
    <property type="entry name" value="MFS general substrate transporter"/>
    <property type="match status" value="1"/>
</dbReference>
<evidence type="ECO:0000256" key="1">
    <source>
        <dbReference type="ARBA" id="ARBA00004141"/>
    </source>
</evidence>
<evidence type="ECO:0000256" key="2">
    <source>
        <dbReference type="ARBA" id="ARBA00022692"/>
    </source>
</evidence>
<dbReference type="PANTHER" id="PTHR23502">
    <property type="entry name" value="MAJOR FACILITATOR SUPERFAMILY"/>
    <property type="match status" value="1"/>
</dbReference>
<dbReference type="InterPro" id="IPR011701">
    <property type="entry name" value="MFS"/>
</dbReference>
<feature type="transmembrane region" description="Helical" evidence="5">
    <location>
        <begin position="375"/>
        <end position="399"/>
    </location>
</feature>
<feature type="transmembrane region" description="Helical" evidence="5">
    <location>
        <begin position="415"/>
        <end position="434"/>
    </location>
</feature>
<evidence type="ECO:0000256" key="5">
    <source>
        <dbReference type="SAM" id="Phobius"/>
    </source>
</evidence>
<feature type="transmembrane region" description="Helical" evidence="5">
    <location>
        <begin position="171"/>
        <end position="188"/>
    </location>
</feature>
<keyword evidence="2 5" id="KW-0812">Transmembrane</keyword>
<dbReference type="GO" id="GO:0005886">
    <property type="term" value="C:plasma membrane"/>
    <property type="evidence" value="ECO:0007669"/>
    <property type="project" value="TreeGrafter"/>
</dbReference>